<reference evidence="2" key="1">
    <citation type="submission" date="2025-08" db="UniProtKB">
        <authorList>
            <consortium name="RefSeq"/>
        </authorList>
    </citation>
    <scope>IDENTIFICATION</scope>
    <source>
        <tissue evidence="2">Muscle</tissue>
    </source>
</reference>
<feature type="non-terminal residue" evidence="2">
    <location>
        <position position="1"/>
    </location>
</feature>
<dbReference type="PANTHER" id="PTHR21597:SF0">
    <property type="entry name" value="THO COMPLEX SUBUNIT 2"/>
    <property type="match status" value="1"/>
</dbReference>
<dbReference type="InterPro" id="IPR040007">
    <property type="entry name" value="Tho2"/>
</dbReference>
<dbReference type="PANTHER" id="PTHR21597">
    <property type="entry name" value="THO2 PROTEIN"/>
    <property type="match status" value="1"/>
</dbReference>
<accession>A0ABM1SR63</accession>
<dbReference type="RefSeq" id="XP_022246119.1">
    <property type="nucleotide sequence ID" value="XM_022390411.1"/>
</dbReference>
<keyword evidence="1" id="KW-1185">Reference proteome</keyword>
<dbReference type="Proteomes" id="UP000694941">
    <property type="component" value="Unplaced"/>
</dbReference>
<gene>
    <name evidence="2" type="primary">LOC106463007</name>
</gene>
<organism evidence="1 2">
    <name type="scientific">Limulus polyphemus</name>
    <name type="common">Atlantic horseshoe crab</name>
    <dbReference type="NCBI Taxonomy" id="6850"/>
    <lineage>
        <taxon>Eukaryota</taxon>
        <taxon>Metazoa</taxon>
        <taxon>Ecdysozoa</taxon>
        <taxon>Arthropoda</taxon>
        <taxon>Chelicerata</taxon>
        <taxon>Merostomata</taxon>
        <taxon>Xiphosura</taxon>
        <taxon>Limulidae</taxon>
        <taxon>Limulus</taxon>
    </lineage>
</organism>
<proteinExistence type="predicted"/>
<evidence type="ECO:0000313" key="2">
    <source>
        <dbReference type="RefSeq" id="XP_022246119.1"/>
    </source>
</evidence>
<protein>
    <submittedName>
        <fullName evidence="2">THO complex subunit 2-like</fullName>
    </submittedName>
</protein>
<name>A0ABM1SR63_LIMPO</name>
<sequence length="313" mass="35172">LSSFCGAIFKKYPVELTGLLQYVANQLKAEKSVDLLVLKEIVQKMAGIEATEEITPQQLESMAGGELLRAEGGFFNQMRNTKKSSQRLKDSLLEHDLAIPLCLLMAQQRNCTLYHEQDHSHLKLVGKLYDQDLVDDIKAETRTNIDELMSKGSALREAKCLCQDTLVQFGLFLANSLSMEDYASRLPPVHSLLSDYSIQADIAFFLARPMLNYAISAKFEEKKKQDKSLKNAPSSQKVQKYVEAVEEVVCPTVESVRPLYPSKTWDDIRRALAHQGRNTISCSAITSVLNMNPAIKMFLTYTITLCLAIELLE</sequence>
<evidence type="ECO:0000313" key="1">
    <source>
        <dbReference type="Proteomes" id="UP000694941"/>
    </source>
</evidence>
<dbReference type="GeneID" id="106463007"/>